<organism evidence="3 4">
    <name type="scientific">Solea senegalensis</name>
    <name type="common">Senegalese sole</name>
    <dbReference type="NCBI Taxonomy" id="28829"/>
    <lineage>
        <taxon>Eukaryota</taxon>
        <taxon>Metazoa</taxon>
        <taxon>Chordata</taxon>
        <taxon>Craniata</taxon>
        <taxon>Vertebrata</taxon>
        <taxon>Euteleostomi</taxon>
        <taxon>Actinopterygii</taxon>
        <taxon>Neopterygii</taxon>
        <taxon>Teleostei</taxon>
        <taxon>Neoteleostei</taxon>
        <taxon>Acanthomorphata</taxon>
        <taxon>Carangaria</taxon>
        <taxon>Pleuronectiformes</taxon>
        <taxon>Pleuronectoidei</taxon>
        <taxon>Soleidae</taxon>
        <taxon>Solea</taxon>
    </lineage>
</organism>
<dbReference type="AlphaFoldDB" id="A0AAV6SUI4"/>
<name>A0AAV6SUI4_SOLSE</name>
<proteinExistence type="predicted"/>
<comment type="caution">
    <text evidence="3">The sequence shown here is derived from an EMBL/GenBank/DDBJ whole genome shotgun (WGS) entry which is preliminary data.</text>
</comment>
<feature type="compositionally biased region" description="Basic and acidic residues" evidence="1">
    <location>
        <begin position="62"/>
        <end position="83"/>
    </location>
</feature>
<evidence type="ECO:0000313" key="3">
    <source>
        <dbReference type="EMBL" id="KAG7520874.1"/>
    </source>
</evidence>
<keyword evidence="4" id="KW-1185">Reference proteome</keyword>
<feature type="region of interest" description="Disordered" evidence="1">
    <location>
        <begin position="46"/>
        <end position="107"/>
    </location>
</feature>
<reference evidence="3" key="2">
    <citation type="submission" date="2021-03" db="EMBL/GenBank/DDBJ databases">
        <authorList>
            <person name="Guerrero-Cozar I."/>
            <person name="Gomez-Garrido J."/>
            <person name="Berbel C."/>
            <person name="Martinez-Blanch J.F."/>
            <person name="Alioto T."/>
            <person name="Claros M.G."/>
            <person name="Gagnaire P.A."/>
            <person name="Manchado M."/>
        </authorList>
    </citation>
    <scope>NUCLEOTIDE SEQUENCE</scope>
    <source>
        <strain evidence="3">Sse05_10M</strain>
        <tissue evidence="3">Blood</tissue>
    </source>
</reference>
<accession>A0AAV6SUI4</accession>
<sequence length="107" mass="11752">MNELSDFDRGQIIGAQLGGLSVRETAKLCDVSGRTVIKVMSEYNIHGHAASVKKNSKQRPKTKTETPAKEKDDEVAAKVKPTPDSKVNIQSPDDKGETPESWTKDKE</sequence>
<gene>
    <name evidence="3" type="ORF">JOB18_037657</name>
</gene>
<dbReference type="EMBL" id="JAGKHQ010000003">
    <property type="protein sequence ID" value="KAG7520873.1"/>
    <property type="molecule type" value="Genomic_DNA"/>
</dbReference>
<evidence type="ECO:0000313" key="4">
    <source>
        <dbReference type="Proteomes" id="UP000693946"/>
    </source>
</evidence>
<reference evidence="3 4" key="1">
    <citation type="journal article" date="2021" name="Sci. Rep.">
        <title>Chromosome anchoring in Senegalese sole (Solea senegalensis) reveals sex-associated markers and genome rearrangements in flatfish.</title>
        <authorList>
            <person name="Guerrero-Cozar I."/>
            <person name="Gomez-Garrido J."/>
            <person name="Berbel C."/>
            <person name="Martinez-Blanch J.F."/>
            <person name="Alioto T."/>
            <person name="Claros M.G."/>
            <person name="Gagnaire P.A."/>
            <person name="Manchado M."/>
        </authorList>
    </citation>
    <scope>NUCLEOTIDE SEQUENCE [LARGE SCALE GENOMIC DNA]</scope>
    <source>
        <strain evidence="3">Sse05_10M</strain>
    </source>
</reference>
<evidence type="ECO:0000313" key="2">
    <source>
        <dbReference type="EMBL" id="KAG7520873.1"/>
    </source>
</evidence>
<dbReference type="EMBL" id="JAGKHQ010000003">
    <property type="protein sequence ID" value="KAG7520874.1"/>
    <property type="molecule type" value="Genomic_DNA"/>
</dbReference>
<feature type="compositionally biased region" description="Basic and acidic residues" evidence="1">
    <location>
        <begin position="92"/>
        <end position="107"/>
    </location>
</feature>
<protein>
    <submittedName>
        <fullName evidence="2">Transposable element Tcb1 transposase</fullName>
    </submittedName>
</protein>
<dbReference type="Proteomes" id="UP000693946">
    <property type="component" value="Linkage Group LG11"/>
</dbReference>
<evidence type="ECO:0000256" key="1">
    <source>
        <dbReference type="SAM" id="MobiDB-lite"/>
    </source>
</evidence>